<keyword evidence="3" id="KW-0328">Glycosyltransferase</keyword>
<dbReference type="Proteomes" id="UP000230423">
    <property type="component" value="Unassembled WGS sequence"/>
</dbReference>
<evidence type="ECO:0000313" key="7">
    <source>
        <dbReference type="EMBL" id="PIO74127.1"/>
    </source>
</evidence>
<sequence length="251" mass="28248">MKRVWSLHGAAADVEYYKKRTNYLLSNTDEFLEFGRPSSLKIVHIGGIALKDSAPLSERLQQIVKHANMGVVYISFGSVAPTREMPKYFREAVIEVAKVFSNYDFIWKVDEGDAVQNISNLHTFSWVAQAALLGRNGGEENSRKLKKYPTERVELMNSQKQDNLKKTVLQPVWQKQQLPVFKTLARKMLANERFDAGITEMLGTCGFGIFNKIGLDHMIAASAVGVADSMADYYDVPKLPSIVPCGHRYVI</sequence>
<evidence type="ECO:0000256" key="3">
    <source>
        <dbReference type="ARBA" id="ARBA00022676"/>
    </source>
</evidence>
<reference evidence="7 8" key="1">
    <citation type="submission" date="2015-09" db="EMBL/GenBank/DDBJ databases">
        <title>Draft genome of the parasitic nematode Teladorsagia circumcincta isolate WARC Sus (inbred).</title>
        <authorList>
            <person name="Mitreva M."/>
        </authorList>
    </citation>
    <scope>NUCLEOTIDE SEQUENCE [LARGE SCALE GENOMIC DNA]</scope>
    <source>
        <strain evidence="7 8">S</strain>
    </source>
</reference>
<comment type="catalytic activity">
    <reaction evidence="6">
        <text>glucuronate acceptor + UDP-alpha-D-glucuronate = acceptor beta-D-glucuronoside + UDP + H(+)</text>
        <dbReference type="Rhea" id="RHEA:21032"/>
        <dbReference type="ChEBI" id="CHEBI:15378"/>
        <dbReference type="ChEBI" id="CHEBI:58052"/>
        <dbReference type="ChEBI" id="CHEBI:58223"/>
        <dbReference type="ChEBI" id="CHEBI:132367"/>
        <dbReference type="ChEBI" id="CHEBI:132368"/>
        <dbReference type="EC" id="2.4.1.17"/>
    </reaction>
</comment>
<comment type="similarity">
    <text evidence="1">Belongs to the UDP-glycosyltransferase family.</text>
</comment>
<protein>
    <recommendedName>
        <fullName evidence="2">glucuronosyltransferase</fullName>
        <ecNumber evidence="2">2.4.1.17</ecNumber>
    </recommendedName>
</protein>
<dbReference type="Pfam" id="PF00201">
    <property type="entry name" value="UDPGT"/>
    <property type="match status" value="1"/>
</dbReference>
<name>A0A2G9UV83_TELCI</name>
<organism evidence="7 8">
    <name type="scientific">Teladorsagia circumcincta</name>
    <name type="common">Brown stomach worm</name>
    <name type="synonym">Ostertagia circumcincta</name>
    <dbReference type="NCBI Taxonomy" id="45464"/>
    <lineage>
        <taxon>Eukaryota</taxon>
        <taxon>Metazoa</taxon>
        <taxon>Ecdysozoa</taxon>
        <taxon>Nematoda</taxon>
        <taxon>Chromadorea</taxon>
        <taxon>Rhabditida</taxon>
        <taxon>Rhabditina</taxon>
        <taxon>Rhabditomorpha</taxon>
        <taxon>Strongyloidea</taxon>
        <taxon>Trichostrongylidae</taxon>
        <taxon>Teladorsagia</taxon>
    </lineage>
</organism>
<evidence type="ECO:0000256" key="6">
    <source>
        <dbReference type="ARBA" id="ARBA00047475"/>
    </source>
</evidence>
<gene>
    <name evidence="7" type="ORF">TELCIR_03875</name>
</gene>
<dbReference type="SUPFAM" id="SSF53756">
    <property type="entry name" value="UDP-Glycosyltransferase/glycogen phosphorylase"/>
    <property type="match status" value="1"/>
</dbReference>
<dbReference type="GO" id="GO:0015020">
    <property type="term" value="F:glucuronosyltransferase activity"/>
    <property type="evidence" value="ECO:0007669"/>
    <property type="project" value="UniProtKB-EC"/>
</dbReference>
<evidence type="ECO:0000256" key="2">
    <source>
        <dbReference type="ARBA" id="ARBA00012544"/>
    </source>
</evidence>
<keyword evidence="5" id="KW-0732">Signal</keyword>
<dbReference type="InterPro" id="IPR050271">
    <property type="entry name" value="UDP-glycosyltransferase"/>
</dbReference>
<keyword evidence="8" id="KW-1185">Reference proteome</keyword>
<dbReference type="PANTHER" id="PTHR48043">
    <property type="entry name" value="EG:EG0003.4 PROTEIN-RELATED"/>
    <property type="match status" value="1"/>
</dbReference>
<dbReference type="InterPro" id="IPR002213">
    <property type="entry name" value="UDP_glucos_trans"/>
</dbReference>
<dbReference type="AlphaFoldDB" id="A0A2G9UV83"/>
<evidence type="ECO:0000313" key="8">
    <source>
        <dbReference type="Proteomes" id="UP000230423"/>
    </source>
</evidence>
<accession>A0A2G9UV83</accession>
<dbReference type="EC" id="2.4.1.17" evidence="2"/>
<dbReference type="OrthoDB" id="5874009at2759"/>
<dbReference type="Gene3D" id="3.40.50.2000">
    <property type="entry name" value="Glycogen Phosphorylase B"/>
    <property type="match status" value="1"/>
</dbReference>
<dbReference type="PANTHER" id="PTHR48043:SF145">
    <property type="entry name" value="FI06409P-RELATED"/>
    <property type="match status" value="1"/>
</dbReference>
<evidence type="ECO:0000256" key="1">
    <source>
        <dbReference type="ARBA" id="ARBA00009995"/>
    </source>
</evidence>
<proteinExistence type="inferred from homology"/>
<keyword evidence="4" id="KW-0808">Transferase</keyword>
<evidence type="ECO:0000256" key="4">
    <source>
        <dbReference type="ARBA" id="ARBA00022679"/>
    </source>
</evidence>
<evidence type="ECO:0000256" key="5">
    <source>
        <dbReference type="ARBA" id="ARBA00022729"/>
    </source>
</evidence>
<dbReference type="EMBL" id="KZ345329">
    <property type="protein sequence ID" value="PIO74127.1"/>
    <property type="molecule type" value="Genomic_DNA"/>
</dbReference>